<feature type="transmembrane region" description="Helical" evidence="1">
    <location>
        <begin position="6"/>
        <end position="28"/>
    </location>
</feature>
<keyword evidence="3" id="KW-1185">Reference proteome</keyword>
<dbReference type="InterPro" id="IPR045590">
    <property type="entry name" value="DUF6463"/>
</dbReference>
<sequence length="119" mass="12496">MLRRTPGWWLQTTGVVHTALGAVLYRDVYAGMGRDKVLATVPERGDRATAFWFTAAGTAIFLGGRLLRSAEEHGDGAAQRTAGATLLGVGAVGSAMMPRGGFWALLAIGGAAVRRGRKL</sequence>
<evidence type="ECO:0000313" key="2">
    <source>
        <dbReference type="EMBL" id="GEB52939.1"/>
    </source>
</evidence>
<reference evidence="2 3" key="1">
    <citation type="submission" date="2019-06" db="EMBL/GenBank/DDBJ databases">
        <title>Whole genome shotgun sequence of Streptomyces cacaoi subsp. cacaoi NBRC 12748.</title>
        <authorList>
            <person name="Hosoyama A."/>
            <person name="Uohara A."/>
            <person name="Ohji S."/>
            <person name="Ichikawa N."/>
        </authorList>
    </citation>
    <scope>NUCLEOTIDE SEQUENCE [LARGE SCALE GENOMIC DNA]</scope>
    <source>
        <strain evidence="2 3">NBRC 12748</strain>
    </source>
</reference>
<dbReference type="EMBL" id="BJMM01000039">
    <property type="protein sequence ID" value="GEB52939.1"/>
    <property type="molecule type" value="Genomic_DNA"/>
</dbReference>
<dbReference type="Pfam" id="PF20064">
    <property type="entry name" value="DUF6463"/>
    <property type="match status" value="1"/>
</dbReference>
<name>A0A4Y3R6G3_STRCI</name>
<keyword evidence="1" id="KW-0812">Transmembrane</keyword>
<keyword evidence="1" id="KW-1133">Transmembrane helix</keyword>
<dbReference type="OrthoDB" id="4326905at2"/>
<feature type="transmembrane region" description="Helical" evidence="1">
    <location>
        <begin position="87"/>
        <end position="113"/>
    </location>
</feature>
<organism evidence="2 3">
    <name type="scientific">Streptomyces cacaoi</name>
    <dbReference type="NCBI Taxonomy" id="1898"/>
    <lineage>
        <taxon>Bacteria</taxon>
        <taxon>Bacillati</taxon>
        <taxon>Actinomycetota</taxon>
        <taxon>Actinomycetes</taxon>
        <taxon>Kitasatosporales</taxon>
        <taxon>Streptomycetaceae</taxon>
        <taxon>Streptomyces</taxon>
    </lineage>
</organism>
<accession>A0A4Y3R6G3</accession>
<dbReference type="Proteomes" id="UP000319210">
    <property type="component" value="Unassembled WGS sequence"/>
</dbReference>
<protein>
    <submittedName>
        <fullName evidence="2">Uncharacterized protein</fullName>
    </submittedName>
</protein>
<comment type="caution">
    <text evidence="2">The sequence shown here is derived from an EMBL/GenBank/DDBJ whole genome shotgun (WGS) entry which is preliminary data.</text>
</comment>
<keyword evidence="1" id="KW-0472">Membrane</keyword>
<evidence type="ECO:0000313" key="3">
    <source>
        <dbReference type="Proteomes" id="UP000319210"/>
    </source>
</evidence>
<gene>
    <name evidence="2" type="ORF">SCA03_54900</name>
</gene>
<dbReference type="AlphaFoldDB" id="A0A4Y3R6G3"/>
<dbReference type="RefSeq" id="WP_030883680.1">
    <property type="nucleotide sequence ID" value="NZ_BJMM01000039.1"/>
</dbReference>
<feature type="transmembrane region" description="Helical" evidence="1">
    <location>
        <begin position="49"/>
        <end position="67"/>
    </location>
</feature>
<evidence type="ECO:0000256" key="1">
    <source>
        <dbReference type="SAM" id="Phobius"/>
    </source>
</evidence>
<proteinExistence type="predicted"/>